<comment type="similarity">
    <text evidence="2 7">Belongs to the fungal hydrophobin family.</text>
</comment>
<dbReference type="CDD" id="cd23507">
    <property type="entry name" value="hydrophobin_I"/>
    <property type="match status" value="1"/>
</dbReference>
<dbReference type="GO" id="GO:0005199">
    <property type="term" value="F:structural constituent of cell wall"/>
    <property type="evidence" value="ECO:0007669"/>
    <property type="project" value="InterPro"/>
</dbReference>
<evidence type="ECO:0000256" key="6">
    <source>
        <dbReference type="ARBA" id="ARBA00093546"/>
    </source>
</evidence>
<name>A0A0W0G1G6_MONRR</name>
<dbReference type="InterPro" id="IPR001338">
    <property type="entry name" value="Class_I_Hydrophobin"/>
</dbReference>
<comment type="subunit">
    <text evidence="6">Self-assembles to form functional amyloid fibrils called rodlets. Self-assembly into fibrillar rodlets occurs spontaneously at hydrophobic:hydrophilic interfaces and the rodlets further associate laterally to form amphipathic monolayers.</text>
</comment>
<dbReference type="Proteomes" id="UP000054988">
    <property type="component" value="Unassembled WGS sequence"/>
</dbReference>
<comment type="caution">
    <text evidence="8">The sequence shown here is derived from an EMBL/GenBank/DDBJ whole genome shotgun (WGS) entry which is preliminary data.</text>
</comment>
<evidence type="ECO:0000256" key="4">
    <source>
        <dbReference type="ARBA" id="ARBA00022525"/>
    </source>
</evidence>
<evidence type="ECO:0000313" key="8">
    <source>
        <dbReference type="EMBL" id="KTB42387.1"/>
    </source>
</evidence>
<gene>
    <name evidence="8" type="ORF">WG66_5046</name>
</gene>
<evidence type="ECO:0000256" key="1">
    <source>
        <dbReference type="ARBA" id="ARBA00004191"/>
    </source>
</evidence>
<dbReference type="AlphaFoldDB" id="A0A0W0G1G6"/>
<feature type="signal peptide" evidence="7">
    <location>
        <begin position="1"/>
        <end position="21"/>
    </location>
</feature>
<protein>
    <recommendedName>
        <fullName evidence="7">Hydrophobin</fullName>
    </recommendedName>
</protein>
<comment type="subcellular location">
    <subcellularLocation>
        <location evidence="1 7">Secreted</location>
        <location evidence="1 7">Cell wall</location>
    </subcellularLocation>
</comment>
<proteinExistence type="inferred from homology"/>
<feature type="chain" id="PRO_5013985415" description="Hydrophobin" evidence="7">
    <location>
        <begin position="22"/>
        <end position="112"/>
    </location>
</feature>
<dbReference type="EMBL" id="LATX01001338">
    <property type="protein sequence ID" value="KTB42387.1"/>
    <property type="molecule type" value="Genomic_DNA"/>
</dbReference>
<keyword evidence="4 7" id="KW-0964">Secreted</keyword>
<evidence type="ECO:0000256" key="3">
    <source>
        <dbReference type="ARBA" id="ARBA00022512"/>
    </source>
</evidence>
<accession>A0A0W0G1G6</accession>
<keyword evidence="5 7" id="KW-1015">Disulfide bond</keyword>
<keyword evidence="7" id="KW-0732">Signal</keyword>
<evidence type="ECO:0000256" key="5">
    <source>
        <dbReference type="ARBA" id="ARBA00023157"/>
    </source>
</evidence>
<evidence type="ECO:0000313" key="9">
    <source>
        <dbReference type="Proteomes" id="UP000054988"/>
    </source>
</evidence>
<evidence type="ECO:0000256" key="2">
    <source>
        <dbReference type="ARBA" id="ARBA00010446"/>
    </source>
</evidence>
<organism evidence="8 9">
    <name type="scientific">Moniliophthora roreri</name>
    <name type="common">Frosty pod rot fungus</name>
    <name type="synonym">Monilia roreri</name>
    <dbReference type="NCBI Taxonomy" id="221103"/>
    <lineage>
        <taxon>Eukaryota</taxon>
        <taxon>Fungi</taxon>
        <taxon>Dikarya</taxon>
        <taxon>Basidiomycota</taxon>
        <taxon>Agaricomycotina</taxon>
        <taxon>Agaricomycetes</taxon>
        <taxon>Agaricomycetidae</taxon>
        <taxon>Agaricales</taxon>
        <taxon>Marasmiineae</taxon>
        <taxon>Marasmiaceae</taxon>
        <taxon>Moniliophthora</taxon>
    </lineage>
</organism>
<sequence>MQFKSTATLFTLAISASMVLAAPSGNSVCGNQTPHCCNEVTDAQNVGKHDVGPLSGLLGSLGLVDIVLNGITGNVGLGCSVLGNNCQQQAVCCENVTFKGLVNFGCTNINIL</sequence>
<dbReference type="Pfam" id="PF01185">
    <property type="entry name" value="Hydrophobin"/>
    <property type="match status" value="1"/>
</dbReference>
<dbReference type="GO" id="GO:0009277">
    <property type="term" value="C:fungal-type cell wall"/>
    <property type="evidence" value="ECO:0007669"/>
    <property type="project" value="InterPro"/>
</dbReference>
<reference evidence="8 9" key="1">
    <citation type="submission" date="2015-12" db="EMBL/GenBank/DDBJ databases">
        <title>Draft genome sequence of Moniliophthora roreri, the causal agent of frosty pod rot of cacao.</title>
        <authorList>
            <person name="Aime M.C."/>
            <person name="Diaz-Valderrama J.R."/>
            <person name="Kijpornyongpan T."/>
            <person name="Phillips-Mora W."/>
        </authorList>
    </citation>
    <scope>NUCLEOTIDE SEQUENCE [LARGE SCALE GENOMIC DNA]</scope>
    <source>
        <strain evidence="8 9">MCA 2952</strain>
    </source>
</reference>
<evidence type="ECO:0000256" key="7">
    <source>
        <dbReference type="RuleBase" id="RU365009"/>
    </source>
</evidence>
<dbReference type="SMART" id="SM00075">
    <property type="entry name" value="HYDRO"/>
    <property type="match status" value="1"/>
</dbReference>
<keyword evidence="3 7" id="KW-0134">Cell wall</keyword>